<dbReference type="GO" id="GO:0005759">
    <property type="term" value="C:mitochondrial matrix"/>
    <property type="evidence" value="ECO:0007669"/>
    <property type="project" value="TreeGrafter"/>
</dbReference>
<dbReference type="PANTHER" id="PTHR28015">
    <property type="entry name" value="ATP SYNTHASE ASSEMBLY FACTOR FMC1, MITOCHONDRIAL"/>
    <property type="match status" value="1"/>
</dbReference>
<gene>
    <name evidence="1" type="ORF">E3P99_04104</name>
</gene>
<evidence type="ECO:0000313" key="1">
    <source>
        <dbReference type="EMBL" id="TIA84946.1"/>
    </source>
</evidence>
<accession>A0A4T0FDU4</accession>
<dbReference type="GO" id="GO:0033615">
    <property type="term" value="P:mitochondrial proton-transporting ATP synthase complex assembly"/>
    <property type="evidence" value="ECO:0007669"/>
    <property type="project" value="InterPro"/>
</dbReference>
<organism evidence="1 2">
    <name type="scientific">Wallemia hederae</name>
    <dbReference type="NCBI Taxonomy" id="1540922"/>
    <lineage>
        <taxon>Eukaryota</taxon>
        <taxon>Fungi</taxon>
        <taxon>Dikarya</taxon>
        <taxon>Basidiomycota</taxon>
        <taxon>Wallemiomycotina</taxon>
        <taxon>Wallemiomycetes</taxon>
        <taxon>Wallemiales</taxon>
        <taxon>Wallemiaceae</taxon>
        <taxon>Wallemia</taxon>
    </lineage>
</organism>
<dbReference type="Proteomes" id="UP000310189">
    <property type="component" value="Unassembled WGS sequence"/>
</dbReference>
<keyword evidence="2" id="KW-1185">Reference proteome</keyword>
<dbReference type="InterPro" id="IPR039196">
    <property type="entry name" value="Fmc1"/>
</dbReference>
<dbReference type="OrthoDB" id="15893at2759"/>
<comment type="caution">
    <text evidence="1">The sequence shown here is derived from an EMBL/GenBank/DDBJ whole genome shotgun (WGS) entry which is preliminary data.</text>
</comment>
<protein>
    <recommendedName>
        <fullName evidence="3">Complex 1 LYR protein</fullName>
    </recommendedName>
</protein>
<evidence type="ECO:0008006" key="3">
    <source>
        <dbReference type="Google" id="ProtNLM"/>
    </source>
</evidence>
<dbReference type="Pfam" id="PF13233">
    <property type="entry name" value="Complex1_LYR_2"/>
    <property type="match status" value="1"/>
</dbReference>
<dbReference type="AlphaFoldDB" id="A0A4T0FDU4"/>
<proteinExistence type="predicted"/>
<dbReference type="PANTHER" id="PTHR28015:SF1">
    <property type="entry name" value="ATP SYNTHASE ASSEMBLY FACTOR FMC1, MITOCHONDRIAL"/>
    <property type="match status" value="1"/>
</dbReference>
<dbReference type="EMBL" id="SPNW01000133">
    <property type="protein sequence ID" value="TIA84946.1"/>
    <property type="molecule type" value="Genomic_DNA"/>
</dbReference>
<sequence>MSAPLYRNLLREFSKSTPTGERNVQILSHLRTLFTSMSHSKEDMESIVDFLRASRQHKELVKRYNPLSDQTPQERVEATARRVGLAVPKKPVL</sequence>
<evidence type="ECO:0000313" key="2">
    <source>
        <dbReference type="Proteomes" id="UP000310189"/>
    </source>
</evidence>
<name>A0A4T0FDU4_9BASI</name>
<reference evidence="1 2" key="1">
    <citation type="submission" date="2019-03" db="EMBL/GenBank/DDBJ databases">
        <title>Sequencing 23 genomes of Wallemia ichthyophaga.</title>
        <authorList>
            <person name="Gostincar C."/>
        </authorList>
    </citation>
    <scope>NUCLEOTIDE SEQUENCE [LARGE SCALE GENOMIC DNA]</scope>
    <source>
        <strain evidence="1 2">EXF-5753</strain>
    </source>
</reference>